<proteinExistence type="predicted"/>
<dbReference type="EMBL" id="ML995818">
    <property type="protein sequence ID" value="KAF2771605.1"/>
    <property type="molecule type" value="Genomic_DNA"/>
</dbReference>
<reference evidence="3" key="1">
    <citation type="journal article" date="2020" name="Stud. Mycol.">
        <title>101 Dothideomycetes genomes: a test case for predicting lifestyles and emergence of pathogens.</title>
        <authorList>
            <person name="Haridas S."/>
            <person name="Albert R."/>
            <person name="Binder M."/>
            <person name="Bloem J."/>
            <person name="Labutti K."/>
            <person name="Salamov A."/>
            <person name="Andreopoulos B."/>
            <person name="Baker S."/>
            <person name="Barry K."/>
            <person name="Bills G."/>
            <person name="Bluhm B."/>
            <person name="Cannon C."/>
            <person name="Castanera R."/>
            <person name="Culley D."/>
            <person name="Daum C."/>
            <person name="Ezra D."/>
            <person name="Gonzalez J."/>
            <person name="Henrissat B."/>
            <person name="Kuo A."/>
            <person name="Liang C."/>
            <person name="Lipzen A."/>
            <person name="Lutzoni F."/>
            <person name="Magnuson J."/>
            <person name="Mondo S."/>
            <person name="Nolan M."/>
            <person name="Ohm R."/>
            <person name="Pangilinan J."/>
            <person name="Park H.-J."/>
            <person name="Ramirez L."/>
            <person name="Alfaro M."/>
            <person name="Sun H."/>
            <person name="Tritt A."/>
            <person name="Yoshinaga Y."/>
            <person name="Zwiers L.-H."/>
            <person name="Turgeon B."/>
            <person name="Goodwin S."/>
            <person name="Spatafora J."/>
            <person name="Crous P."/>
            <person name="Grigoriev I."/>
        </authorList>
    </citation>
    <scope>NUCLEOTIDE SEQUENCE</scope>
    <source>
        <strain evidence="3">CBS 116005</strain>
    </source>
</reference>
<feature type="compositionally biased region" description="Low complexity" evidence="1">
    <location>
        <begin position="191"/>
        <end position="203"/>
    </location>
</feature>
<feature type="transmembrane region" description="Helical" evidence="2">
    <location>
        <begin position="18"/>
        <end position="38"/>
    </location>
</feature>
<keyword evidence="2" id="KW-0812">Transmembrane</keyword>
<accession>A0A6G1LFG5</accession>
<evidence type="ECO:0000313" key="4">
    <source>
        <dbReference type="Proteomes" id="UP000799436"/>
    </source>
</evidence>
<feature type="transmembrane region" description="Helical" evidence="2">
    <location>
        <begin position="45"/>
        <end position="62"/>
    </location>
</feature>
<feature type="region of interest" description="Disordered" evidence="1">
    <location>
        <begin position="189"/>
        <end position="212"/>
    </location>
</feature>
<evidence type="ECO:0000256" key="1">
    <source>
        <dbReference type="SAM" id="MobiDB-lite"/>
    </source>
</evidence>
<keyword evidence="2" id="KW-0472">Membrane</keyword>
<keyword evidence="2" id="KW-1133">Transmembrane helix</keyword>
<evidence type="ECO:0000256" key="2">
    <source>
        <dbReference type="SAM" id="Phobius"/>
    </source>
</evidence>
<dbReference type="OrthoDB" id="3210850at2759"/>
<dbReference type="PANTHER" id="PTHR38848">
    <property type="entry name" value="G-PROTEIN COUPLED RECEPTORS FAMILY 3 PROFILE DOMAIN-CONTAINING PROTEIN"/>
    <property type="match status" value="1"/>
</dbReference>
<dbReference type="Proteomes" id="UP000799436">
    <property type="component" value="Unassembled WGS sequence"/>
</dbReference>
<name>A0A6G1LFG5_9PEZI</name>
<dbReference type="AlphaFoldDB" id="A0A6G1LFG5"/>
<protein>
    <submittedName>
        <fullName evidence="3">Uncharacterized protein</fullName>
    </submittedName>
</protein>
<gene>
    <name evidence="3" type="ORF">EJ03DRAFT_357703</name>
</gene>
<sequence>YIISFPVTSPRHKHKEYILTYLAILCPYIAVAALCIRYRISFDNIYNVCIIGMKAFALFPLICVETLAHLYLTLRFLIPLLRVHYIGEGLLHPLRGLVKRTFIGAGLTTISVLTTKMTLAFFNGEPAWLCCLTCKLDAFVAVCVMHWVTARDHKERDEDLGCVELAMPDHLPTVNISRPEDVKLPCEKMQSLESTSDESSSTSKQNVTSAGK</sequence>
<evidence type="ECO:0000313" key="3">
    <source>
        <dbReference type="EMBL" id="KAF2771605.1"/>
    </source>
</evidence>
<dbReference type="PANTHER" id="PTHR38848:SF3">
    <property type="entry name" value="G-PROTEIN COUPLED RECEPTORS FAMILY 3 PROFILE DOMAIN-CONTAINING PROTEIN"/>
    <property type="match status" value="1"/>
</dbReference>
<keyword evidence="4" id="KW-1185">Reference proteome</keyword>
<organism evidence="3 4">
    <name type="scientific">Teratosphaeria nubilosa</name>
    <dbReference type="NCBI Taxonomy" id="161662"/>
    <lineage>
        <taxon>Eukaryota</taxon>
        <taxon>Fungi</taxon>
        <taxon>Dikarya</taxon>
        <taxon>Ascomycota</taxon>
        <taxon>Pezizomycotina</taxon>
        <taxon>Dothideomycetes</taxon>
        <taxon>Dothideomycetidae</taxon>
        <taxon>Mycosphaerellales</taxon>
        <taxon>Teratosphaeriaceae</taxon>
        <taxon>Teratosphaeria</taxon>
    </lineage>
</organism>
<feature type="non-terminal residue" evidence="3">
    <location>
        <position position="1"/>
    </location>
</feature>